<gene>
    <name evidence="1" type="ORF">DYB36_003211</name>
</gene>
<evidence type="ECO:0000313" key="1">
    <source>
        <dbReference type="EMBL" id="RHY06952.1"/>
    </source>
</evidence>
<proteinExistence type="predicted"/>
<dbReference type="SUPFAM" id="SSF141072">
    <property type="entry name" value="CalX-like"/>
    <property type="match status" value="1"/>
</dbReference>
<dbReference type="InterPro" id="IPR038081">
    <property type="entry name" value="CalX-like_sf"/>
</dbReference>
<dbReference type="EMBL" id="QUSZ01006106">
    <property type="protein sequence ID" value="RHY06952.1"/>
    <property type="molecule type" value="Genomic_DNA"/>
</dbReference>
<reference evidence="1 2" key="1">
    <citation type="submission" date="2018-08" db="EMBL/GenBank/DDBJ databases">
        <title>Aphanomyces genome sequencing and annotation.</title>
        <authorList>
            <person name="Minardi D."/>
            <person name="Oidtmann B."/>
            <person name="Van Der Giezen M."/>
            <person name="Studholme D.J."/>
        </authorList>
    </citation>
    <scope>NUCLEOTIDE SEQUENCE [LARGE SCALE GENOMIC DNA]</scope>
    <source>
        <strain evidence="1 2">Kv</strain>
    </source>
</reference>
<dbReference type="Pfam" id="PF14312">
    <property type="entry name" value="FG-GAP_2"/>
    <property type="match status" value="2"/>
</dbReference>
<dbReference type="Proteomes" id="UP000265427">
    <property type="component" value="Unassembled WGS sequence"/>
</dbReference>
<organism evidence="1 2">
    <name type="scientific">Aphanomyces astaci</name>
    <name type="common">Crayfish plague agent</name>
    <dbReference type="NCBI Taxonomy" id="112090"/>
    <lineage>
        <taxon>Eukaryota</taxon>
        <taxon>Sar</taxon>
        <taxon>Stramenopiles</taxon>
        <taxon>Oomycota</taxon>
        <taxon>Saprolegniomycetes</taxon>
        <taxon>Saprolegniales</taxon>
        <taxon>Verrucalvaceae</taxon>
        <taxon>Aphanomyces</taxon>
    </lineage>
</organism>
<protein>
    <submittedName>
        <fullName evidence="1">Uncharacterized protein</fullName>
    </submittedName>
</protein>
<sequence length="712" mass="76795">MGAAYMYYLPAQVQVVTLVGDSLLTSGEFTLSNGVTTTNPLSYQITATEMVAVLKALVSDIEVSRTGDIVKGFAWSITFISEVTNQPLLVPAWRGNGCSICIAFSSGYVILYLLMSSSLIYIYRRYAANPTGQVAVVEASRLGTWTFHTQLTASDANHADRFGHSVALDGNAVIVGAYTSSALTTTTWNFETGDLTGWIKTGTAFDTQPTFGDNVMARGDVYKSYESSKGTIQHEGRYWIGTFESRPGAGSAQRVSPFTCSFANDDCKTAMYKEPGSSVAGTTQGDDPQGTLSSQVFTIGGSRIRFRLGGGCNPATIYVELLVDGLSVRRETGKCDERMRVVAWNVTMYKGKSAIVRIVDASSTDLWGHINVDDFQFDWSVEQASTGTAGVAYVFQRQATLTSFSPCNGLPKLQCFWVMQSRLVASDKRPQDQFGFSVAVDDSVGTAVIGAYHQPGVDLNNSIVLAENTGSVYLFSRIDAVKDGAGNVLSPPKWLGKETAKFQSSDKTPAAQWGYAVALNGARLAVGSPGVGGGAGCGYVFDTRFLQISFAVPEVGVLENVASGQVIVVVIRSGDLSAPLTIGYVGSPTMDAINCVRCISHKKNEIAYVCRYATSDRSAVGIDSDWYTACLGMMIQNRVRCGDYVQTRGELTFNVGESNKVIAVSIVDDWCYEQYPKYIALRLNVLGGDVLLGEQFAMVIRIDDDDFGRDTC</sequence>
<dbReference type="PANTHER" id="PTHR36220">
    <property type="entry name" value="UNNAMED PRODUCT"/>
    <property type="match status" value="1"/>
</dbReference>
<dbReference type="VEuPathDB" id="FungiDB:H257_00200"/>
<comment type="caution">
    <text evidence="1">The sequence shown here is derived from an EMBL/GenBank/DDBJ whole genome shotgun (WGS) entry which is preliminary data.</text>
</comment>
<dbReference type="AlphaFoldDB" id="A0A397AGU2"/>
<dbReference type="Gene3D" id="2.60.40.2030">
    <property type="match status" value="1"/>
</dbReference>
<accession>A0A397AGU2</accession>
<evidence type="ECO:0000313" key="2">
    <source>
        <dbReference type="Proteomes" id="UP000265427"/>
    </source>
</evidence>
<dbReference type="PANTHER" id="PTHR36220:SF1">
    <property type="entry name" value="GAMMA TUBULIN COMPLEX COMPONENT C-TERMINAL DOMAIN-CONTAINING PROTEIN"/>
    <property type="match status" value="1"/>
</dbReference>
<name>A0A397AGU2_APHAT</name>
<dbReference type="InterPro" id="IPR013517">
    <property type="entry name" value="FG-GAP"/>
</dbReference>